<dbReference type="Proteomes" id="UP000193689">
    <property type="component" value="Unassembled WGS sequence"/>
</dbReference>
<accession>A0A1Y2E4W9</accession>
<name>A0A1Y2E4W9_9PEZI</name>
<protein>
    <submittedName>
        <fullName evidence="1">Uncharacterized protein</fullName>
    </submittedName>
</protein>
<dbReference type="STRING" id="1141098.A0A1Y2E4W9"/>
<sequence length="254" mass="28423">MRLALSIAGASFPSYFAYGFPALSSQKIPRDISIHRHYHRNDNGTQIFCHNETQSPIFTLGDLDYGAPGVILVNYDSGSHDKINGTMYFFYESDHDYVPYKYTILSPWSHAYINLCPTFEGRIVRGNYLNLDGRTHNLGTWAEVNWHPDGSAWGDVSLLQGNDGAVVIQSLDGINKMKGFAVDLLASAPEGAWARKDTGSWCLDKIVGPNANKITKSWEAKYLDPWNVYLEGDIDPVINSNNGRFQVTFYEGVI</sequence>
<organism evidence="1 2">
    <name type="scientific">Pseudomassariella vexata</name>
    <dbReference type="NCBI Taxonomy" id="1141098"/>
    <lineage>
        <taxon>Eukaryota</taxon>
        <taxon>Fungi</taxon>
        <taxon>Dikarya</taxon>
        <taxon>Ascomycota</taxon>
        <taxon>Pezizomycotina</taxon>
        <taxon>Sordariomycetes</taxon>
        <taxon>Xylariomycetidae</taxon>
        <taxon>Amphisphaeriales</taxon>
        <taxon>Pseudomassariaceae</taxon>
        <taxon>Pseudomassariella</taxon>
    </lineage>
</organism>
<proteinExistence type="predicted"/>
<dbReference type="InterPro" id="IPR037176">
    <property type="entry name" value="Osmotin/thaumatin-like_sf"/>
</dbReference>
<evidence type="ECO:0000313" key="1">
    <source>
        <dbReference type="EMBL" id="ORY66600.1"/>
    </source>
</evidence>
<dbReference type="EMBL" id="MCFJ01000005">
    <property type="protein sequence ID" value="ORY66600.1"/>
    <property type="molecule type" value="Genomic_DNA"/>
</dbReference>
<dbReference type="GeneID" id="63779936"/>
<reference evidence="1 2" key="1">
    <citation type="submission" date="2016-07" db="EMBL/GenBank/DDBJ databases">
        <title>Pervasive Adenine N6-methylation of Active Genes in Fungi.</title>
        <authorList>
            <consortium name="DOE Joint Genome Institute"/>
            <person name="Mondo S.J."/>
            <person name="Dannebaum R.O."/>
            <person name="Kuo R.C."/>
            <person name="Labutti K."/>
            <person name="Haridas S."/>
            <person name="Kuo A."/>
            <person name="Salamov A."/>
            <person name="Ahrendt S.R."/>
            <person name="Lipzen A."/>
            <person name="Sullivan W."/>
            <person name="Andreopoulos W.B."/>
            <person name="Clum A."/>
            <person name="Lindquist E."/>
            <person name="Daum C."/>
            <person name="Ramamoorthy G.K."/>
            <person name="Gryganskyi A."/>
            <person name="Culley D."/>
            <person name="Magnuson J.K."/>
            <person name="James T.Y."/>
            <person name="O'Malley M.A."/>
            <person name="Stajich J.E."/>
            <person name="Spatafora J.W."/>
            <person name="Visel A."/>
            <person name="Grigoriev I.V."/>
        </authorList>
    </citation>
    <scope>NUCLEOTIDE SEQUENCE [LARGE SCALE GENOMIC DNA]</scope>
    <source>
        <strain evidence="1 2">CBS 129021</strain>
    </source>
</reference>
<gene>
    <name evidence="1" type="ORF">BCR38DRAFT_484216</name>
</gene>
<dbReference type="InParanoid" id="A0A1Y2E4W9"/>
<dbReference type="SUPFAM" id="SSF49870">
    <property type="entry name" value="Osmotin, thaumatin-like protein"/>
    <property type="match status" value="1"/>
</dbReference>
<keyword evidence="2" id="KW-1185">Reference proteome</keyword>
<evidence type="ECO:0000313" key="2">
    <source>
        <dbReference type="Proteomes" id="UP000193689"/>
    </source>
</evidence>
<dbReference type="AlphaFoldDB" id="A0A1Y2E4W9"/>
<comment type="caution">
    <text evidence="1">The sequence shown here is derived from an EMBL/GenBank/DDBJ whole genome shotgun (WGS) entry which is preliminary data.</text>
</comment>
<dbReference type="OrthoDB" id="9971407at2759"/>
<dbReference type="RefSeq" id="XP_040717564.1">
    <property type="nucleotide sequence ID" value="XM_040863724.1"/>
</dbReference>